<accession>A0A2S5R7R8</accession>
<evidence type="ECO:0000313" key="2">
    <source>
        <dbReference type="Proteomes" id="UP000239425"/>
    </source>
</evidence>
<organism evidence="1 2">
    <name type="scientific">Holospora curviuscula</name>
    <dbReference type="NCBI Taxonomy" id="1082868"/>
    <lineage>
        <taxon>Bacteria</taxon>
        <taxon>Pseudomonadati</taxon>
        <taxon>Pseudomonadota</taxon>
        <taxon>Alphaproteobacteria</taxon>
        <taxon>Holosporales</taxon>
        <taxon>Holosporaceae</taxon>
        <taxon>Holospora</taxon>
    </lineage>
</organism>
<dbReference type="AlphaFoldDB" id="A0A2S5R7R8"/>
<dbReference type="RefSeq" id="WP_104207144.1">
    <property type="nucleotide sequence ID" value="NZ_PHHC01000108.1"/>
</dbReference>
<dbReference type="EMBL" id="PHHC01000108">
    <property type="protein sequence ID" value="PPE03364.1"/>
    <property type="molecule type" value="Genomic_DNA"/>
</dbReference>
<proteinExistence type="predicted"/>
<keyword evidence="2" id="KW-1185">Reference proteome</keyword>
<dbReference type="Proteomes" id="UP000239425">
    <property type="component" value="Unassembled WGS sequence"/>
</dbReference>
<dbReference type="OrthoDB" id="565387at2"/>
<comment type="caution">
    <text evidence="1">The sequence shown here is derived from an EMBL/GenBank/DDBJ whole genome shotgun (WGS) entry which is preliminary data.</text>
</comment>
<sequence>MKALRRLGVRYKKTFHHSKTDPQKRSVFYQKRDELNRKVDERGVAHDMPRPYGYSVKGQPCYAKEDWGSKSRTNGIGALMGSTLGAIRLLMGSVEVLACWGGIGNFSNHYPRKPFYCHE</sequence>
<gene>
    <name evidence="1" type="ORF">HCUR_01196</name>
</gene>
<name>A0A2S5R7R8_9PROT</name>
<reference evidence="1 2" key="1">
    <citation type="submission" date="2017-11" db="EMBL/GenBank/DDBJ databases">
        <title>Comparative genomic analysis of Holospora spp., intranuclear symbionts of paramecia.</title>
        <authorList>
            <person name="Garushyants S.K."/>
            <person name="Beliavskaya A."/>
            <person name="Malko D.B."/>
            <person name="Logacheva M.D."/>
            <person name="Rautian M.S."/>
            <person name="Gelfand M.S."/>
        </authorList>
    </citation>
    <scope>NUCLEOTIDE SEQUENCE [LARGE SCALE GENOMIC DNA]</scope>
    <source>
        <strain evidence="2">02AZ16</strain>
    </source>
</reference>
<protein>
    <submittedName>
        <fullName evidence="1">Uncharacterized protein</fullName>
    </submittedName>
</protein>
<evidence type="ECO:0000313" key="1">
    <source>
        <dbReference type="EMBL" id="PPE03364.1"/>
    </source>
</evidence>